<keyword evidence="3" id="KW-0238">DNA-binding</keyword>
<protein>
    <submittedName>
        <fullName evidence="5">Restriction endonuclease subunit S</fullName>
        <ecNumber evidence="5">3.1.21.-</ecNumber>
    </submittedName>
</protein>
<evidence type="ECO:0000313" key="5">
    <source>
        <dbReference type="EMBL" id="MDX8494641.1"/>
    </source>
</evidence>
<keyword evidence="5" id="KW-0255">Endonuclease</keyword>
<evidence type="ECO:0000256" key="1">
    <source>
        <dbReference type="ARBA" id="ARBA00010923"/>
    </source>
</evidence>
<feature type="domain" description="Type I restriction modification DNA specificity" evidence="4">
    <location>
        <begin position="394"/>
        <end position="563"/>
    </location>
</feature>
<dbReference type="GO" id="GO:0016787">
    <property type="term" value="F:hydrolase activity"/>
    <property type="evidence" value="ECO:0007669"/>
    <property type="project" value="UniProtKB-KW"/>
</dbReference>
<dbReference type="CDD" id="cd17524">
    <property type="entry name" value="RMtype1_S_EcoUTORF5051P-TRD2-CR2_like"/>
    <property type="match status" value="1"/>
</dbReference>
<evidence type="ECO:0000313" key="6">
    <source>
        <dbReference type="Proteomes" id="UP001271249"/>
    </source>
</evidence>
<dbReference type="Pfam" id="PF01420">
    <property type="entry name" value="Methylase_S"/>
    <property type="match status" value="2"/>
</dbReference>
<dbReference type="PANTHER" id="PTHR43140">
    <property type="entry name" value="TYPE-1 RESTRICTION ENZYME ECOKI SPECIFICITY PROTEIN"/>
    <property type="match status" value="1"/>
</dbReference>
<sequence>MTVSVASLVSDNLDSWTTAVERKSGAGRGGGKRASLYGIDRLRALILDLAVRGKLVPQELDDEPVAELLKRIKKAKAQRVHAGELRRPRELDNGSELVAPFSIPDTWQWVRLDEVGAIVGGGTPPTGSASNFLDGGKGVPWLTPADLGGYKGRYISHGERDLTEKALGASSATIMPAGSVLFTSRAPIGYVVIAANPISTNQGFKSIVPYIPECSLFIATAMKSFAKAIHDKAPGTTFKEVSGKMVAALSFPLPPLAEQRRIVAKVDELMALCDALEAESSAAMAAHQALVEALLATLRDSAVAADLAVNWARLETHFDTLFTTEASVDALKQTIFELAVRGKLVLQDSSEESAAKLIQKIGAEKARLVTANRLRKEKPISPIDPKELPFAVPLGWAWAKIGEVALSTQYGTSENAIAAGAGVPVLAMGNINNGIVDHNSKKLLPATSNELPELFLEPGDLLYNRTNSYELVGKTGLFNGPRHALTFASYLIRIRLIHQHILPTYLNLVMNSPYFRSTQVVPRITKQTGQANVSGSAMRNMLVPIPPFAEQCRIMSRVHELVSLCGALSAHFSEASQTKKRLADLIAQRAAA</sequence>
<reference evidence="5 6" key="1">
    <citation type="submission" date="2023-08" db="EMBL/GenBank/DDBJ databases">
        <title>Implementing the SeqCode for naming new Mesorhizobium species isolated from Vachellia karroo root nodules.</title>
        <authorList>
            <person name="Van Lill M."/>
        </authorList>
    </citation>
    <scope>NUCLEOTIDE SEQUENCE [LARGE SCALE GENOMIC DNA]</scope>
    <source>
        <strain evidence="5 6">VK22B</strain>
    </source>
</reference>
<dbReference type="Proteomes" id="UP001271249">
    <property type="component" value="Unassembled WGS sequence"/>
</dbReference>
<evidence type="ECO:0000256" key="2">
    <source>
        <dbReference type="ARBA" id="ARBA00022747"/>
    </source>
</evidence>
<keyword evidence="5" id="KW-0540">Nuclease</keyword>
<dbReference type="RefSeq" id="WP_320228461.1">
    <property type="nucleotide sequence ID" value="NZ_JAVIJC010000028.1"/>
</dbReference>
<feature type="domain" description="Type I restriction modification DNA specificity" evidence="4">
    <location>
        <begin position="104"/>
        <end position="280"/>
    </location>
</feature>
<gene>
    <name evidence="5" type="ORF">RFN29_24010</name>
</gene>
<dbReference type="GO" id="GO:0004519">
    <property type="term" value="F:endonuclease activity"/>
    <property type="evidence" value="ECO:0007669"/>
    <property type="project" value="UniProtKB-KW"/>
</dbReference>
<dbReference type="SUPFAM" id="SSF116734">
    <property type="entry name" value="DNA methylase specificity domain"/>
    <property type="match status" value="2"/>
</dbReference>
<comment type="caution">
    <text evidence="5">The sequence shown here is derived from an EMBL/GenBank/DDBJ whole genome shotgun (WGS) entry which is preliminary data.</text>
</comment>
<proteinExistence type="inferred from homology"/>
<evidence type="ECO:0000256" key="3">
    <source>
        <dbReference type="ARBA" id="ARBA00023125"/>
    </source>
</evidence>
<dbReference type="CDD" id="cd17273">
    <property type="entry name" value="RMtype1_S_EcoJA69PI-TRD1-CR1_like"/>
    <property type="match status" value="1"/>
</dbReference>
<accession>A0ABU4Z604</accession>
<dbReference type="InterPro" id="IPR000055">
    <property type="entry name" value="Restrct_endonuc_typeI_TRD"/>
</dbReference>
<dbReference type="EC" id="3.1.21.-" evidence="5"/>
<dbReference type="InterPro" id="IPR051212">
    <property type="entry name" value="Type-I_RE_S_subunit"/>
</dbReference>
<keyword evidence="6" id="KW-1185">Reference proteome</keyword>
<comment type="similarity">
    <text evidence="1">Belongs to the type-I restriction system S methylase family.</text>
</comment>
<keyword evidence="5" id="KW-0378">Hydrolase</keyword>
<organism evidence="5 6">
    <name type="scientific">Mesorhizobium captivum</name>
    <dbReference type="NCBI Taxonomy" id="3072319"/>
    <lineage>
        <taxon>Bacteria</taxon>
        <taxon>Pseudomonadati</taxon>
        <taxon>Pseudomonadota</taxon>
        <taxon>Alphaproteobacteria</taxon>
        <taxon>Hyphomicrobiales</taxon>
        <taxon>Phyllobacteriaceae</taxon>
        <taxon>Mesorhizobium</taxon>
    </lineage>
</organism>
<name>A0ABU4Z604_9HYPH</name>
<keyword evidence="2" id="KW-0680">Restriction system</keyword>
<dbReference type="Gene3D" id="3.90.220.20">
    <property type="entry name" value="DNA methylase specificity domains"/>
    <property type="match status" value="2"/>
</dbReference>
<evidence type="ECO:0000259" key="4">
    <source>
        <dbReference type="Pfam" id="PF01420"/>
    </source>
</evidence>
<dbReference type="EMBL" id="JAVIJC010000028">
    <property type="protein sequence ID" value="MDX8494641.1"/>
    <property type="molecule type" value="Genomic_DNA"/>
</dbReference>
<dbReference type="PANTHER" id="PTHR43140:SF1">
    <property type="entry name" value="TYPE I RESTRICTION ENZYME ECOKI SPECIFICITY SUBUNIT"/>
    <property type="match status" value="1"/>
</dbReference>
<dbReference type="InterPro" id="IPR044946">
    <property type="entry name" value="Restrct_endonuc_typeI_TRD_sf"/>
</dbReference>